<dbReference type="EMBL" id="NCVQ01000007">
    <property type="protein sequence ID" value="PWZ18584.1"/>
    <property type="molecule type" value="Genomic_DNA"/>
</dbReference>
<sequence length="18" mass="2142">MHIKTFGQKEKILQLAQK</sequence>
<accession>A0A3L6EC66</accession>
<protein>
    <submittedName>
        <fullName evidence="1">Uncharacterized protein</fullName>
    </submittedName>
</protein>
<proteinExistence type="predicted"/>
<dbReference type="AlphaFoldDB" id="A0A3L6EC66"/>
<evidence type="ECO:0000313" key="1">
    <source>
        <dbReference type="EMBL" id="PWZ18584.1"/>
    </source>
</evidence>
<comment type="caution">
    <text evidence="1">The sequence shown here is derived from an EMBL/GenBank/DDBJ whole genome shotgun (WGS) entry which is preliminary data.</text>
</comment>
<evidence type="ECO:0000313" key="2">
    <source>
        <dbReference type="Proteomes" id="UP000251960"/>
    </source>
</evidence>
<dbReference type="Proteomes" id="UP000251960">
    <property type="component" value="Chromosome 6"/>
</dbReference>
<gene>
    <name evidence="1" type="ORF">Zm00014a_028402</name>
</gene>
<name>A0A3L6EC66_MAIZE</name>
<organism evidence="1 2">
    <name type="scientific">Zea mays</name>
    <name type="common">Maize</name>
    <dbReference type="NCBI Taxonomy" id="4577"/>
    <lineage>
        <taxon>Eukaryota</taxon>
        <taxon>Viridiplantae</taxon>
        <taxon>Streptophyta</taxon>
        <taxon>Embryophyta</taxon>
        <taxon>Tracheophyta</taxon>
        <taxon>Spermatophyta</taxon>
        <taxon>Magnoliopsida</taxon>
        <taxon>Liliopsida</taxon>
        <taxon>Poales</taxon>
        <taxon>Poaceae</taxon>
        <taxon>PACMAD clade</taxon>
        <taxon>Panicoideae</taxon>
        <taxon>Andropogonodae</taxon>
        <taxon>Andropogoneae</taxon>
        <taxon>Tripsacinae</taxon>
        <taxon>Zea</taxon>
    </lineage>
</organism>
<reference evidence="1 2" key="1">
    <citation type="journal article" date="2018" name="Nat. Genet.">
        <title>Extensive intraspecific gene order and gene structural variations between Mo17 and other maize genomes.</title>
        <authorList>
            <person name="Sun S."/>
            <person name="Zhou Y."/>
            <person name="Chen J."/>
            <person name="Shi J."/>
            <person name="Zhao H."/>
            <person name="Zhao H."/>
            <person name="Song W."/>
            <person name="Zhang M."/>
            <person name="Cui Y."/>
            <person name="Dong X."/>
            <person name="Liu H."/>
            <person name="Ma X."/>
            <person name="Jiao Y."/>
            <person name="Wang B."/>
            <person name="Wei X."/>
            <person name="Stein J.C."/>
            <person name="Glaubitz J.C."/>
            <person name="Lu F."/>
            <person name="Yu G."/>
            <person name="Liang C."/>
            <person name="Fengler K."/>
            <person name="Li B."/>
            <person name="Rafalski A."/>
            <person name="Schnable P.S."/>
            <person name="Ware D.H."/>
            <person name="Buckler E.S."/>
            <person name="Lai J."/>
        </authorList>
    </citation>
    <scope>NUCLEOTIDE SEQUENCE [LARGE SCALE GENOMIC DNA]</scope>
    <source>
        <strain evidence="2">cv. Missouri 17</strain>
        <tissue evidence="1">Seedling</tissue>
    </source>
</reference>